<dbReference type="RefSeq" id="XP_031869491.1">
    <property type="nucleotide sequence ID" value="XM_032014810.1"/>
</dbReference>
<name>A0A370TMU2_9HELO</name>
<feature type="compositionally biased region" description="Polar residues" evidence="1">
    <location>
        <begin position="449"/>
        <end position="468"/>
    </location>
</feature>
<feature type="transmembrane region" description="Helical" evidence="2">
    <location>
        <begin position="12"/>
        <end position="33"/>
    </location>
</feature>
<dbReference type="InterPro" id="IPR052512">
    <property type="entry name" value="4CMD/NDH-1_regulator"/>
</dbReference>
<dbReference type="OrthoDB" id="104509at2759"/>
<dbReference type="Gene3D" id="1.20.1290.10">
    <property type="entry name" value="AhpD-like"/>
    <property type="match status" value="1"/>
</dbReference>
<gene>
    <name evidence="4" type="ORF">BP5553_06187</name>
</gene>
<dbReference type="Pfam" id="PF02627">
    <property type="entry name" value="CMD"/>
    <property type="match status" value="1"/>
</dbReference>
<keyword evidence="2" id="KW-0472">Membrane</keyword>
<dbReference type="GeneID" id="43599036"/>
<dbReference type="PANTHER" id="PTHR33570:SF2">
    <property type="entry name" value="CARBOXYMUCONOLACTONE DECARBOXYLASE-LIKE DOMAIN-CONTAINING PROTEIN"/>
    <property type="match status" value="1"/>
</dbReference>
<feature type="transmembrane region" description="Helical" evidence="2">
    <location>
        <begin position="247"/>
        <end position="271"/>
    </location>
</feature>
<feature type="domain" description="Carboxymuconolactone decarboxylase-like" evidence="3">
    <location>
        <begin position="507"/>
        <end position="588"/>
    </location>
</feature>
<dbReference type="InterPro" id="IPR003779">
    <property type="entry name" value="CMD-like"/>
</dbReference>
<protein>
    <recommendedName>
        <fullName evidence="3">Carboxymuconolactone decarboxylase-like domain-containing protein</fullName>
    </recommendedName>
</protein>
<keyword evidence="2" id="KW-0812">Transmembrane</keyword>
<accession>A0A370TMU2</accession>
<evidence type="ECO:0000259" key="3">
    <source>
        <dbReference type="Pfam" id="PF02627"/>
    </source>
</evidence>
<reference evidence="4 5" key="1">
    <citation type="journal article" date="2018" name="IMA Fungus">
        <title>IMA Genome-F 9: Draft genome sequence of Annulohypoxylon stygium, Aspergillus mulundensis, Berkeleyomyces basicola (syn. Thielaviopsis basicola), Ceratocystis smalleyi, two Cercospora beticola strains, Coleophoma cylindrospora, Fusarium fracticaudum, Phialophora cf. hyalina, and Morchella septimelata.</title>
        <authorList>
            <person name="Wingfield B.D."/>
            <person name="Bills G.F."/>
            <person name="Dong Y."/>
            <person name="Huang W."/>
            <person name="Nel W.J."/>
            <person name="Swalarsk-Parry B.S."/>
            <person name="Vaghefi N."/>
            <person name="Wilken P.M."/>
            <person name="An Z."/>
            <person name="de Beer Z.W."/>
            <person name="De Vos L."/>
            <person name="Chen L."/>
            <person name="Duong T.A."/>
            <person name="Gao Y."/>
            <person name="Hammerbacher A."/>
            <person name="Kikkert J.R."/>
            <person name="Li Y."/>
            <person name="Li H."/>
            <person name="Li K."/>
            <person name="Li Q."/>
            <person name="Liu X."/>
            <person name="Ma X."/>
            <person name="Naidoo K."/>
            <person name="Pethybridge S.J."/>
            <person name="Sun J."/>
            <person name="Steenkamp E.T."/>
            <person name="van der Nest M.A."/>
            <person name="van Wyk S."/>
            <person name="Wingfield M.J."/>
            <person name="Xiong C."/>
            <person name="Yue Q."/>
            <person name="Zhang X."/>
        </authorList>
    </citation>
    <scope>NUCLEOTIDE SEQUENCE [LARGE SCALE GENOMIC DNA]</scope>
    <source>
        <strain evidence="4 5">BP 5553</strain>
    </source>
</reference>
<dbReference type="InterPro" id="IPR029032">
    <property type="entry name" value="AhpD-like"/>
</dbReference>
<organism evidence="4 5">
    <name type="scientific">Venustampulla echinocandica</name>
    <dbReference type="NCBI Taxonomy" id="2656787"/>
    <lineage>
        <taxon>Eukaryota</taxon>
        <taxon>Fungi</taxon>
        <taxon>Dikarya</taxon>
        <taxon>Ascomycota</taxon>
        <taxon>Pezizomycotina</taxon>
        <taxon>Leotiomycetes</taxon>
        <taxon>Helotiales</taxon>
        <taxon>Pleuroascaceae</taxon>
        <taxon>Venustampulla</taxon>
    </lineage>
</organism>
<keyword evidence="2" id="KW-1133">Transmembrane helix</keyword>
<evidence type="ECO:0000256" key="2">
    <source>
        <dbReference type="SAM" id="Phobius"/>
    </source>
</evidence>
<evidence type="ECO:0000313" key="5">
    <source>
        <dbReference type="Proteomes" id="UP000254866"/>
    </source>
</evidence>
<comment type="caution">
    <text evidence="4">The sequence shown here is derived from an EMBL/GenBank/DDBJ whole genome shotgun (WGS) entry which is preliminary data.</text>
</comment>
<feature type="region of interest" description="Disordered" evidence="1">
    <location>
        <begin position="335"/>
        <end position="363"/>
    </location>
</feature>
<evidence type="ECO:0000256" key="1">
    <source>
        <dbReference type="SAM" id="MobiDB-lite"/>
    </source>
</evidence>
<evidence type="ECO:0000313" key="4">
    <source>
        <dbReference type="EMBL" id="RDL36835.1"/>
    </source>
</evidence>
<feature type="transmembrane region" description="Helical" evidence="2">
    <location>
        <begin position="214"/>
        <end position="235"/>
    </location>
</feature>
<dbReference type="PANTHER" id="PTHR33570">
    <property type="entry name" value="4-CARBOXYMUCONOLACTONE DECARBOXYLASE FAMILY PROTEIN"/>
    <property type="match status" value="1"/>
</dbReference>
<feature type="compositionally biased region" description="Basic and acidic residues" evidence="1">
    <location>
        <begin position="335"/>
        <end position="351"/>
    </location>
</feature>
<sequence>MSAGPWKLLRFVVRIVLRAILLWFLLALLWAFLPSPSREPDGNNDSDYSTAVLRAGKVLTRVYDSKEWHIKSNNRQAFALDYKLDIRDLTLSISGSDKSLPILNETPGQDSTLDITEDIHVVARIGDDGGANLPWFKFADAILLTWWLEKEDLNITLTAYWRREGEDGSLRRMELRVPRMPEPLLSFKIQGNDRGTITAITPAKPASSSPSMTYPIRVAIINAIAPTAVFVNDVFGSAIGMASKSVFNALAVIFIVGMYGFMLLAIVFSLWRCLGGPSFETTVGRMQDRLERHNENERYRVLRIHVITGWLDWLNHSERVQMALDICRHGWHPERERARRADEETDVERGNKAASLPEKGGTGARVFNTLTPSIPPAHQTANLTPKARKKAYEHKMALPRDSGVPTQSFHPDGTPSHPTVLFQNSSPPPLFPQPYSLSGRLLTGDNMKHQSSGGDATATVPLSQNNMDDPNHQALYEKGYEMRKKVVGEDYVAAALEKGSTDFLRPLQQFATESAWGTLWTRPGLEHKTRSLLNLVMLTALGKWIELGTHVRGAVRNGVSEVEIREALLQASAYCGLPAGMEAFRVADRVLNEMQERGEITRG</sequence>
<feature type="region of interest" description="Disordered" evidence="1">
    <location>
        <begin position="447"/>
        <end position="469"/>
    </location>
</feature>
<dbReference type="EMBL" id="NPIC01000004">
    <property type="protein sequence ID" value="RDL36835.1"/>
    <property type="molecule type" value="Genomic_DNA"/>
</dbReference>
<keyword evidence="5" id="KW-1185">Reference proteome</keyword>
<dbReference type="Proteomes" id="UP000254866">
    <property type="component" value="Unassembled WGS sequence"/>
</dbReference>
<dbReference type="GO" id="GO:0051920">
    <property type="term" value="F:peroxiredoxin activity"/>
    <property type="evidence" value="ECO:0007669"/>
    <property type="project" value="InterPro"/>
</dbReference>
<dbReference type="SUPFAM" id="SSF69118">
    <property type="entry name" value="AhpD-like"/>
    <property type="match status" value="1"/>
</dbReference>
<proteinExistence type="predicted"/>
<dbReference type="AlphaFoldDB" id="A0A370TMU2"/>